<dbReference type="Proteomes" id="UP000549394">
    <property type="component" value="Unassembled WGS sequence"/>
</dbReference>
<dbReference type="EMBL" id="CAJFCJ010000009">
    <property type="protein sequence ID" value="CAD5119203.1"/>
    <property type="molecule type" value="Genomic_DNA"/>
</dbReference>
<dbReference type="InterPro" id="IPR036052">
    <property type="entry name" value="TrpB-like_PALP_sf"/>
</dbReference>
<dbReference type="AlphaFoldDB" id="A0A7I8VUS9"/>
<evidence type="ECO:0000259" key="6">
    <source>
        <dbReference type="Pfam" id="PF00291"/>
    </source>
</evidence>
<dbReference type="GO" id="GO:0006567">
    <property type="term" value="P:L-threonine catabolic process"/>
    <property type="evidence" value="ECO:0007669"/>
    <property type="project" value="TreeGrafter"/>
</dbReference>
<dbReference type="InterPro" id="IPR001926">
    <property type="entry name" value="TrpB-like_PALP"/>
</dbReference>
<dbReference type="PANTHER" id="PTHR48078">
    <property type="entry name" value="THREONINE DEHYDRATASE, MITOCHONDRIAL-RELATED"/>
    <property type="match status" value="1"/>
</dbReference>
<dbReference type="Gene3D" id="3.40.50.1100">
    <property type="match status" value="2"/>
</dbReference>
<evidence type="ECO:0000256" key="4">
    <source>
        <dbReference type="ARBA" id="ARBA00041766"/>
    </source>
</evidence>
<evidence type="ECO:0000313" key="7">
    <source>
        <dbReference type="EMBL" id="CAD5119203.1"/>
    </source>
</evidence>
<keyword evidence="8" id="KW-1185">Reference proteome</keyword>
<dbReference type="GO" id="GO:0006565">
    <property type="term" value="P:L-serine catabolic process"/>
    <property type="evidence" value="ECO:0007669"/>
    <property type="project" value="TreeGrafter"/>
</dbReference>
<gene>
    <name evidence="7" type="ORF">DGYR_LOCUS7478</name>
</gene>
<accession>A0A7I8VUS9</accession>
<organism evidence="7 8">
    <name type="scientific">Dimorphilus gyrociliatus</name>
    <dbReference type="NCBI Taxonomy" id="2664684"/>
    <lineage>
        <taxon>Eukaryota</taxon>
        <taxon>Metazoa</taxon>
        <taxon>Spiralia</taxon>
        <taxon>Lophotrochozoa</taxon>
        <taxon>Annelida</taxon>
        <taxon>Polychaeta</taxon>
        <taxon>Polychaeta incertae sedis</taxon>
        <taxon>Dinophilidae</taxon>
        <taxon>Dimorphilus</taxon>
    </lineage>
</organism>
<protein>
    <recommendedName>
        <fullName evidence="4">L-serine deaminase</fullName>
    </recommendedName>
    <alternativeName>
        <fullName evidence="5">L-threonine dehydratase</fullName>
    </alternativeName>
</protein>
<dbReference type="PANTHER" id="PTHR48078:SF14">
    <property type="entry name" value="L-SERINE AMMONIA-LYASE"/>
    <property type="match status" value="1"/>
</dbReference>
<dbReference type="Pfam" id="PF00291">
    <property type="entry name" value="PALP"/>
    <property type="match status" value="1"/>
</dbReference>
<dbReference type="GO" id="GO:0009097">
    <property type="term" value="P:isoleucine biosynthetic process"/>
    <property type="evidence" value="ECO:0007669"/>
    <property type="project" value="TreeGrafter"/>
</dbReference>
<evidence type="ECO:0000256" key="3">
    <source>
        <dbReference type="ARBA" id="ARBA00023239"/>
    </source>
</evidence>
<comment type="caution">
    <text evidence="7">The sequence shown here is derived from an EMBL/GenBank/DDBJ whole genome shotgun (WGS) entry which is preliminary data.</text>
</comment>
<evidence type="ECO:0000313" key="8">
    <source>
        <dbReference type="Proteomes" id="UP000549394"/>
    </source>
</evidence>
<name>A0A7I8VUS9_9ANNE</name>
<evidence type="ECO:0000256" key="5">
    <source>
        <dbReference type="ARBA" id="ARBA00042605"/>
    </source>
</evidence>
<keyword evidence="3" id="KW-0456">Lyase</keyword>
<reference evidence="7 8" key="1">
    <citation type="submission" date="2020-08" db="EMBL/GenBank/DDBJ databases">
        <authorList>
            <person name="Hejnol A."/>
        </authorList>
    </citation>
    <scope>NUCLEOTIDE SEQUENCE [LARGE SCALE GENOMIC DNA]</scope>
</reference>
<comment type="cofactor">
    <cofactor evidence="1">
        <name>pyridoxal 5'-phosphate</name>
        <dbReference type="ChEBI" id="CHEBI:597326"/>
    </cofactor>
</comment>
<keyword evidence="2" id="KW-0663">Pyridoxal phosphate</keyword>
<dbReference type="SUPFAM" id="SSF53686">
    <property type="entry name" value="Tryptophan synthase beta subunit-like PLP-dependent enzymes"/>
    <property type="match status" value="1"/>
</dbReference>
<dbReference type="OrthoDB" id="4418812at2759"/>
<sequence>MLELDEIKRCYQRTITEGFVRRTPLFKHIQQLVPGLSNTVHCKMESLQYEGSYKLRGVSNQMMDCDPNLTYTSMSAGNYGRAFARMLELKKGKGILFMPETAPKERMEYIRSKGVPVETRKTSELEGAVQDLVHTSNAVYLPSYDDRRLLAGYGGIALEIMEDYPEVDVVIVPCGGGGALAGVAATFQLIKPSVRVFGVEPVNASTMYESLRKGEPQTLNRNNPPTIAAGLMPPNAGLIPFQIISKAVEEIVLVNEDEIRKAVLDLFKSGLKVEASGSVGIAALQSNKIPNLTKDSNVVVVCSGSNVTIRELSKYENDANISL</sequence>
<evidence type="ECO:0000256" key="1">
    <source>
        <dbReference type="ARBA" id="ARBA00001933"/>
    </source>
</evidence>
<dbReference type="GO" id="GO:0004794">
    <property type="term" value="F:threonine deaminase activity"/>
    <property type="evidence" value="ECO:0007669"/>
    <property type="project" value="TreeGrafter"/>
</dbReference>
<proteinExistence type="predicted"/>
<feature type="domain" description="Tryptophan synthase beta chain-like PALP" evidence="6">
    <location>
        <begin position="19"/>
        <end position="304"/>
    </location>
</feature>
<dbReference type="InterPro" id="IPR050147">
    <property type="entry name" value="Ser/Thr_Dehydratase"/>
</dbReference>
<dbReference type="GO" id="GO:0003941">
    <property type="term" value="F:L-serine ammonia-lyase activity"/>
    <property type="evidence" value="ECO:0007669"/>
    <property type="project" value="TreeGrafter"/>
</dbReference>
<evidence type="ECO:0000256" key="2">
    <source>
        <dbReference type="ARBA" id="ARBA00022898"/>
    </source>
</evidence>